<name>G4QAV7_TAYAM</name>
<evidence type="ECO:0000313" key="3">
    <source>
        <dbReference type="EMBL" id="AEP36417.1"/>
    </source>
</evidence>
<gene>
    <name evidence="3" type="ordered locus">TASI_0643</name>
</gene>
<keyword evidence="1" id="KW-0802">TPR repeat</keyword>
<dbReference type="STRING" id="1008459.TASI_0643"/>
<dbReference type="Gene3D" id="1.25.40.10">
    <property type="entry name" value="Tetratricopeptide repeat domain"/>
    <property type="match status" value="1"/>
</dbReference>
<dbReference type="PROSITE" id="PS50005">
    <property type="entry name" value="TPR"/>
    <property type="match status" value="1"/>
</dbReference>
<dbReference type="AlphaFoldDB" id="G4QAV7"/>
<dbReference type="eggNOG" id="COG0457">
    <property type="taxonomic scope" value="Bacteria"/>
</dbReference>
<dbReference type="InterPro" id="IPR019734">
    <property type="entry name" value="TPR_rpt"/>
</dbReference>
<dbReference type="EMBL" id="CP003059">
    <property type="protein sequence ID" value="AEP36417.1"/>
    <property type="molecule type" value="Genomic_DNA"/>
</dbReference>
<dbReference type="SMART" id="SM00028">
    <property type="entry name" value="TPR"/>
    <property type="match status" value="2"/>
</dbReference>
<organism evidence="3 4">
    <name type="scientific">Taylorella asinigenitalis (strain MCE3)</name>
    <dbReference type="NCBI Taxonomy" id="1008459"/>
    <lineage>
        <taxon>Bacteria</taxon>
        <taxon>Pseudomonadati</taxon>
        <taxon>Pseudomonadota</taxon>
        <taxon>Betaproteobacteria</taxon>
        <taxon>Burkholderiales</taxon>
        <taxon>Alcaligenaceae</taxon>
        <taxon>Taylorella</taxon>
    </lineage>
</organism>
<protein>
    <submittedName>
        <fullName evidence="3">TPR repeat containing protein</fullName>
    </submittedName>
</protein>
<dbReference type="SUPFAM" id="SSF48452">
    <property type="entry name" value="TPR-like"/>
    <property type="match status" value="1"/>
</dbReference>
<sequence>MDKIFHKFNLRNSILKNIKHIALAILMITGALPTLAAEKDYSNEGGSTTVARFLDIFTPSVDTSIPESRTDLANRINGLINQGKLNEALREIKKNQTDDLKHIAPQVDVQLIFLEGRVYERQNNLKKSLETYRNMTQSYPELPEPWNNIAVIQLRLGLLEEAKQSLEQAISINPNYGVAQKNLGIVYALKSREHFQKAGRLGVSGASNKAKELDHLIK</sequence>
<evidence type="ECO:0000313" key="4">
    <source>
        <dbReference type="Proteomes" id="UP000009284"/>
    </source>
</evidence>
<evidence type="ECO:0000256" key="1">
    <source>
        <dbReference type="PROSITE-ProRule" id="PRU00339"/>
    </source>
</evidence>
<dbReference type="HOGENOM" id="CLU_080146_0_0_4"/>
<evidence type="ECO:0000256" key="2">
    <source>
        <dbReference type="SAM" id="SignalP"/>
    </source>
</evidence>
<keyword evidence="4" id="KW-1185">Reference proteome</keyword>
<feature type="repeat" description="TPR" evidence="1">
    <location>
        <begin position="143"/>
        <end position="176"/>
    </location>
</feature>
<dbReference type="RefSeq" id="WP_014111314.1">
    <property type="nucleotide sequence ID" value="NC_016043.1"/>
</dbReference>
<dbReference type="Pfam" id="PF00515">
    <property type="entry name" value="TPR_1"/>
    <property type="match status" value="1"/>
</dbReference>
<feature type="signal peptide" evidence="2">
    <location>
        <begin position="1"/>
        <end position="36"/>
    </location>
</feature>
<dbReference type="InterPro" id="IPR011990">
    <property type="entry name" value="TPR-like_helical_dom_sf"/>
</dbReference>
<feature type="chain" id="PRO_5003467661" evidence="2">
    <location>
        <begin position="37"/>
        <end position="218"/>
    </location>
</feature>
<dbReference type="KEGG" id="tas:TASI_0643"/>
<keyword evidence="2" id="KW-0732">Signal</keyword>
<reference key="1">
    <citation type="submission" date="2011-09" db="EMBL/GenBank/DDBJ databases">
        <title>Genomic characterization of the Taylorella genus.</title>
        <authorList>
            <person name="Hebert L."/>
            <person name="Moumen B."/>
            <person name="Pons N."/>
            <person name="Duquesne F."/>
            <person name="Breuil M.-F."/>
            <person name="Goux D."/>
            <person name="Batto J.-M."/>
            <person name="Renault P."/>
            <person name="Laugier C."/>
            <person name="Petry S."/>
        </authorList>
    </citation>
    <scope>NUCLEOTIDE SEQUENCE</scope>
    <source>
        <strain>MCE3</strain>
    </source>
</reference>
<reference evidence="3 4" key="2">
    <citation type="journal article" date="2012" name="PLoS ONE">
        <title>Genomic characterization of the taylorella genus.</title>
        <authorList>
            <person name="Hebert L."/>
            <person name="Moumen B."/>
            <person name="Pons N."/>
            <person name="Duquesne F."/>
            <person name="Breuil M.F."/>
            <person name="Goux D."/>
            <person name="Batto J.M."/>
            <person name="Laugier C."/>
            <person name="Renault P."/>
            <person name="Petry S."/>
        </authorList>
    </citation>
    <scope>NUCLEOTIDE SEQUENCE [LARGE SCALE GENOMIC DNA]</scope>
    <source>
        <strain evidence="3 4">MCE3</strain>
    </source>
</reference>
<accession>G4QAV7</accession>
<dbReference type="Proteomes" id="UP000009284">
    <property type="component" value="Chromosome"/>
</dbReference>
<proteinExistence type="predicted"/>